<evidence type="ECO:0000313" key="5">
    <source>
        <dbReference type="EMBL" id="WZL76950.1"/>
    </source>
</evidence>
<dbReference type="InterPro" id="IPR013783">
    <property type="entry name" value="Ig-like_fold"/>
</dbReference>
<dbReference type="Pfam" id="PF17210">
    <property type="entry name" value="SdrD_B"/>
    <property type="match status" value="3"/>
</dbReference>
<dbReference type="SUPFAM" id="SSF49478">
    <property type="entry name" value="Cna protein B-type domain"/>
    <property type="match status" value="2"/>
</dbReference>
<reference evidence="5 6" key="1">
    <citation type="submission" date="2023-03" db="EMBL/GenBank/DDBJ databases">
        <title>Novel Species.</title>
        <authorList>
            <person name="Ma S."/>
        </authorList>
    </citation>
    <scope>NUCLEOTIDE SEQUENCE [LARGE SCALE GENOMIC DNA]</scope>
    <source>
        <strain evidence="5 6">B11</strain>
    </source>
</reference>
<dbReference type="EMBL" id="CP121689">
    <property type="protein sequence ID" value="WZL76950.1"/>
    <property type="molecule type" value="Genomic_DNA"/>
</dbReference>
<organism evidence="5 6">
    <name type="scientific">Thermatribacter velox</name>
    <dbReference type="NCBI Taxonomy" id="3039681"/>
    <lineage>
        <taxon>Bacteria</taxon>
        <taxon>Pseudomonadati</taxon>
        <taxon>Atribacterota</taxon>
        <taxon>Atribacteria</taxon>
        <taxon>Atribacterales</taxon>
        <taxon>Thermatribacteraceae</taxon>
        <taxon>Thermatribacter</taxon>
    </lineage>
</organism>
<comment type="subcellular location">
    <subcellularLocation>
        <location evidence="1">Secreted</location>
    </subcellularLocation>
</comment>
<evidence type="ECO:0000256" key="1">
    <source>
        <dbReference type="ARBA" id="ARBA00004613"/>
    </source>
</evidence>
<sequence length="795" mass="86099">MSRKYYLLVASLLLLLLLFLTGCLQQGAQFGSPGGVSIQGKVAVPDSNCVVSSCANPQVSSGNEPAPEVKVSLMGENGNNLVTYTNQCGEYEVSGAQDSCYILYAKVKENMWVKQGIIPEGSNYNAGEANAYTTAQVIIYEVAKQLYPDQVQCSDIPAFVPTPELIEAVENALKACRDAQQDATVAQLASAIVRNLFGAPGGGVPGGGIVIVTGGGGNGGGTTTEETYRIEGYVWEDKNKNGSMDSGEGKPNVVVYLTGPVNRTTMTDSDGKYVFDNLPAGNYVISIDPPEGYTSTPPPNSITVTLNADSLNNNFLLQPIPGSISGSVYLAGTTIGANGVKIKLTGGGVSRLDSTEPDGSFAFLDLVAGENYTLEVVGIPSEYDGYTASPLTRVVSNLPAGGVTNQVFYLIPPEKPLYSISGFVFEDKPGGTTGQYDSGLGEGVDGVTVKLRQGNKGGAIWWEYVTKNGGKYFFANLPAGQYYVEIDSSTLPYDMTIKAPNPPWYNFNLQGNVYNQNFWLVSNPKCDLTISGRVVGETCDGYKGQEGVKVKLWKQENSGYTFTKEVTTNSNGYYTFTGLCKGIYKVALVTDEDRLVNGYPVVNPKEHIREVNNSVSGLDFTLKCEETLPCQCIKNIELPKNYIKFEVSHPGNDTYFKYTWVDGVPDYLQGYTEGWCVDTEHTITPNKEYTGLMLSSIPGPSIYTQAQWNKVNYIINKRHQPRHQPGNNYSWEEVQNAIWAVLGQTTLNSGDPGYDLWQDAEQNGGNYTPRSGEWAAALIVPISDPSQLIIVEVDP</sequence>
<evidence type="ECO:0000256" key="3">
    <source>
        <dbReference type="ARBA" id="ARBA00022729"/>
    </source>
</evidence>
<evidence type="ECO:0000259" key="4">
    <source>
        <dbReference type="Pfam" id="PF17210"/>
    </source>
</evidence>
<keyword evidence="3" id="KW-0732">Signal</keyword>
<feature type="domain" description="SD-repeat containing protein B" evidence="4">
    <location>
        <begin position="541"/>
        <end position="593"/>
    </location>
</feature>
<dbReference type="SUPFAM" id="SSF117074">
    <property type="entry name" value="Hypothetical protein PA1324"/>
    <property type="match status" value="1"/>
</dbReference>
<dbReference type="PANTHER" id="PTHR23303">
    <property type="entry name" value="CARBOXYPEPTIDASE REGULATORY REGION-CONTAINING"/>
    <property type="match status" value="1"/>
</dbReference>
<dbReference type="Proteomes" id="UP001461341">
    <property type="component" value="Chromosome"/>
</dbReference>
<feature type="domain" description="SD-repeat containing protein B" evidence="4">
    <location>
        <begin position="419"/>
        <end position="496"/>
    </location>
</feature>
<evidence type="ECO:0000256" key="2">
    <source>
        <dbReference type="ARBA" id="ARBA00022525"/>
    </source>
</evidence>
<dbReference type="InterPro" id="IPR033764">
    <property type="entry name" value="Sdr_B"/>
</dbReference>
<proteinExistence type="predicted"/>
<evidence type="ECO:0000313" key="6">
    <source>
        <dbReference type="Proteomes" id="UP001461341"/>
    </source>
</evidence>
<dbReference type="Gene3D" id="2.60.40.10">
    <property type="entry name" value="Immunoglobulins"/>
    <property type="match status" value="3"/>
</dbReference>
<protein>
    <submittedName>
        <fullName evidence="5">SdrD B-like domain-containing protein</fullName>
    </submittedName>
</protein>
<dbReference type="RefSeq" id="WP_369019115.1">
    <property type="nucleotide sequence ID" value="NZ_CP121689.1"/>
</dbReference>
<keyword evidence="6" id="KW-1185">Reference proteome</keyword>
<feature type="domain" description="SD-repeat containing protein B" evidence="4">
    <location>
        <begin position="231"/>
        <end position="310"/>
    </location>
</feature>
<accession>A0ABZ2YD75</accession>
<dbReference type="InterPro" id="IPR051417">
    <property type="entry name" value="SDr/BOS_complex"/>
</dbReference>
<gene>
    <name evidence="5" type="ORF">QBE54_04265</name>
</gene>
<name>A0ABZ2YD75_9BACT</name>
<keyword evidence="2" id="KW-0964">Secreted</keyword>
<dbReference type="PROSITE" id="PS51257">
    <property type="entry name" value="PROKAR_LIPOPROTEIN"/>
    <property type="match status" value="1"/>
</dbReference>